<accession>A0A1N6YQK4</accession>
<evidence type="ECO:0000313" key="3">
    <source>
        <dbReference type="Proteomes" id="UP000186953"/>
    </source>
</evidence>
<evidence type="ECO:0000313" key="2">
    <source>
        <dbReference type="EMBL" id="SIR16836.1"/>
    </source>
</evidence>
<keyword evidence="1" id="KW-0472">Membrane</keyword>
<evidence type="ECO:0008006" key="4">
    <source>
        <dbReference type="Google" id="ProtNLM"/>
    </source>
</evidence>
<dbReference type="RefSeq" id="WP_317042899.1">
    <property type="nucleotide sequence ID" value="NZ_FTMA01000007.1"/>
</dbReference>
<keyword evidence="1" id="KW-0812">Transmembrane</keyword>
<dbReference type="Proteomes" id="UP000186953">
    <property type="component" value="Unassembled WGS sequence"/>
</dbReference>
<organism evidence="2 3">
    <name type="scientific">Maribacter ulvicola</name>
    <dbReference type="NCBI Taxonomy" id="228959"/>
    <lineage>
        <taxon>Bacteria</taxon>
        <taxon>Pseudomonadati</taxon>
        <taxon>Bacteroidota</taxon>
        <taxon>Flavobacteriia</taxon>
        <taxon>Flavobacteriales</taxon>
        <taxon>Flavobacteriaceae</taxon>
        <taxon>Maribacter</taxon>
    </lineage>
</organism>
<keyword evidence="3" id="KW-1185">Reference proteome</keyword>
<evidence type="ECO:0000256" key="1">
    <source>
        <dbReference type="SAM" id="Phobius"/>
    </source>
</evidence>
<dbReference type="STRING" id="228959.SAMN05421797_107100"/>
<proteinExistence type="predicted"/>
<dbReference type="AlphaFoldDB" id="A0A1N6YQK4"/>
<reference evidence="3" key="1">
    <citation type="submission" date="2017-01" db="EMBL/GenBank/DDBJ databases">
        <authorList>
            <person name="Varghese N."/>
            <person name="Submissions S."/>
        </authorList>
    </citation>
    <scope>NUCLEOTIDE SEQUENCE [LARGE SCALE GENOMIC DNA]</scope>
    <source>
        <strain evidence="3">DSM 15366</strain>
    </source>
</reference>
<feature type="transmembrane region" description="Helical" evidence="1">
    <location>
        <begin position="6"/>
        <end position="27"/>
    </location>
</feature>
<sequence>MNMDFVKRLGFFLVGLSIGIVFLTFFLKKKSQDTGVYFCYLPDCRTLKDIRSKSMYYSDEAKQKLQEYKLDSVAVTYILTEGDVDFSKSDTKSVPCKTYIVASDYKEQDYVFTVRNCREKAIIQKVERE</sequence>
<keyword evidence="1" id="KW-1133">Transmembrane helix</keyword>
<name>A0A1N6YQK4_9FLAO</name>
<dbReference type="EMBL" id="FTMA01000007">
    <property type="protein sequence ID" value="SIR16836.1"/>
    <property type="molecule type" value="Genomic_DNA"/>
</dbReference>
<protein>
    <recommendedName>
        <fullName evidence="4">DUF4258 domain-containing protein</fullName>
    </recommendedName>
</protein>
<gene>
    <name evidence="2" type="ORF">SAMN05421797_107100</name>
</gene>